<evidence type="ECO:0000313" key="2">
    <source>
        <dbReference type="Proteomes" id="UP001642483"/>
    </source>
</evidence>
<proteinExistence type="predicted"/>
<name>A0ABP0GTE9_CLALP</name>
<organism evidence="1 2">
    <name type="scientific">Clavelina lepadiformis</name>
    <name type="common">Light-bulb sea squirt</name>
    <name type="synonym">Ascidia lepadiformis</name>
    <dbReference type="NCBI Taxonomy" id="159417"/>
    <lineage>
        <taxon>Eukaryota</taxon>
        <taxon>Metazoa</taxon>
        <taxon>Chordata</taxon>
        <taxon>Tunicata</taxon>
        <taxon>Ascidiacea</taxon>
        <taxon>Aplousobranchia</taxon>
        <taxon>Clavelinidae</taxon>
        <taxon>Clavelina</taxon>
    </lineage>
</organism>
<evidence type="ECO:0000313" key="1">
    <source>
        <dbReference type="EMBL" id="CAK8693959.1"/>
    </source>
</evidence>
<gene>
    <name evidence="1" type="ORF">CVLEPA_LOCUS27243</name>
</gene>
<accession>A0ABP0GTE9</accession>
<dbReference type="Proteomes" id="UP001642483">
    <property type="component" value="Unassembled WGS sequence"/>
</dbReference>
<dbReference type="EMBL" id="CAWYQH010000141">
    <property type="protein sequence ID" value="CAK8693959.1"/>
    <property type="molecule type" value="Genomic_DNA"/>
</dbReference>
<protein>
    <submittedName>
        <fullName evidence="1">Uncharacterized protein</fullName>
    </submittedName>
</protein>
<sequence>MTNNQLNPSFGIHLIKICKTVLTSFEENIATSCLKRHYWIITWKESLDSLNLRHHEDTRFVFFLLQTSLQAKHKVACHCKCCEAKACILKQKAKSWQLKNSKVDKHRKMTNNQLNPSFGIHLIKISKTVLTNFEENLATSCLKSKITQLLFEL</sequence>
<reference evidence="1 2" key="1">
    <citation type="submission" date="2024-02" db="EMBL/GenBank/DDBJ databases">
        <authorList>
            <person name="Daric V."/>
            <person name="Darras S."/>
        </authorList>
    </citation>
    <scope>NUCLEOTIDE SEQUENCE [LARGE SCALE GENOMIC DNA]</scope>
</reference>
<keyword evidence="2" id="KW-1185">Reference proteome</keyword>
<comment type="caution">
    <text evidence="1">The sequence shown here is derived from an EMBL/GenBank/DDBJ whole genome shotgun (WGS) entry which is preliminary data.</text>
</comment>